<evidence type="ECO:0000313" key="8">
    <source>
        <dbReference type="Proteomes" id="UP000091846"/>
    </source>
</evidence>
<comment type="caution">
    <text evidence="7">The sequence shown here is derived from an EMBL/GenBank/DDBJ whole genome shotgun (WGS) entry which is preliminary data.</text>
</comment>
<comment type="similarity">
    <text evidence="6">Belongs to the Vsr family.</text>
</comment>
<protein>
    <submittedName>
        <fullName evidence="7">DNA glycosylase</fullName>
    </submittedName>
</protein>
<evidence type="ECO:0000256" key="6">
    <source>
        <dbReference type="ARBA" id="ARBA00029466"/>
    </source>
</evidence>
<dbReference type="InterPro" id="IPR011335">
    <property type="entry name" value="Restrct_endonuc-II-like"/>
</dbReference>
<dbReference type="NCBIfam" id="TIGR00632">
    <property type="entry name" value="vsr"/>
    <property type="match status" value="1"/>
</dbReference>
<keyword evidence="5" id="KW-0234">DNA repair</keyword>
<evidence type="ECO:0000256" key="4">
    <source>
        <dbReference type="ARBA" id="ARBA00022801"/>
    </source>
</evidence>
<sequence length="130" mass="14970">MAAIRAKNTKPELALRKALRAVGATGYRLHRKEIPGRPDLVFIRWRVAVFVDGVFWHGHPDHWNPETASSDYWRTKIARNIERDRAADSALREMGWSVVRVWDQDVKADLDGCVSRVTSAMTEKGWRSRD</sequence>
<dbReference type="EMBL" id="LZKI01000180">
    <property type="protein sequence ID" value="OBI36161.1"/>
    <property type="molecule type" value="Genomic_DNA"/>
</dbReference>
<dbReference type="CDD" id="cd00221">
    <property type="entry name" value="Vsr"/>
    <property type="match status" value="1"/>
</dbReference>
<dbReference type="InterPro" id="IPR004603">
    <property type="entry name" value="DNA_mismatch_endonuc_vsr"/>
</dbReference>
<dbReference type="Gene3D" id="3.40.960.10">
    <property type="entry name" value="VSR Endonuclease"/>
    <property type="match status" value="1"/>
</dbReference>
<dbReference type="GO" id="GO:0004519">
    <property type="term" value="F:endonuclease activity"/>
    <property type="evidence" value="ECO:0007669"/>
    <property type="project" value="UniProtKB-KW"/>
</dbReference>
<reference evidence="7 8" key="1">
    <citation type="submission" date="2016-06" db="EMBL/GenBank/DDBJ databases">
        <authorList>
            <person name="Kjaerup R.B."/>
            <person name="Dalgaard T.S."/>
            <person name="Juul-Madsen H.R."/>
        </authorList>
    </citation>
    <scope>NUCLEOTIDE SEQUENCE [LARGE SCALE GENOMIC DNA]</scope>
    <source>
        <strain evidence="7 8">E1334</strain>
    </source>
</reference>
<name>A0A1A2YGJ7_9MYCO</name>
<gene>
    <name evidence="7" type="ORF">A5708_08540</name>
</gene>
<organism evidence="7 8">
    <name type="scientific">Mycobacterium colombiense</name>
    <dbReference type="NCBI Taxonomy" id="339268"/>
    <lineage>
        <taxon>Bacteria</taxon>
        <taxon>Bacillati</taxon>
        <taxon>Actinomycetota</taxon>
        <taxon>Actinomycetes</taxon>
        <taxon>Mycobacteriales</taxon>
        <taxon>Mycobacteriaceae</taxon>
        <taxon>Mycobacterium</taxon>
        <taxon>Mycobacterium avium complex (MAC)</taxon>
    </lineage>
</organism>
<evidence type="ECO:0000313" key="7">
    <source>
        <dbReference type="EMBL" id="OBI36161.1"/>
    </source>
</evidence>
<keyword evidence="2" id="KW-0255">Endonuclease</keyword>
<evidence type="ECO:0000256" key="5">
    <source>
        <dbReference type="ARBA" id="ARBA00023204"/>
    </source>
</evidence>
<dbReference type="Proteomes" id="UP000091846">
    <property type="component" value="Unassembled WGS sequence"/>
</dbReference>
<accession>A0A1A2YGJ7</accession>
<keyword evidence="1" id="KW-0540">Nuclease</keyword>
<evidence type="ECO:0000256" key="2">
    <source>
        <dbReference type="ARBA" id="ARBA00022759"/>
    </source>
</evidence>
<keyword evidence="3" id="KW-0227">DNA damage</keyword>
<dbReference type="GO" id="GO:0006298">
    <property type="term" value="P:mismatch repair"/>
    <property type="evidence" value="ECO:0007669"/>
    <property type="project" value="InterPro"/>
</dbReference>
<evidence type="ECO:0000256" key="1">
    <source>
        <dbReference type="ARBA" id="ARBA00022722"/>
    </source>
</evidence>
<evidence type="ECO:0000256" key="3">
    <source>
        <dbReference type="ARBA" id="ARBA00022763"/>
    </source>
</evidence>
<keyword evidence="4" id="KW-0378">Hydrolase</keyword>
<dbReference type="OrthoDB" id="9801520at2"/>
<dbReference type="AlphaFoldDB" id="A0A1A2YGJ7"/>
<dbReference type="GO" id="GO:0016787">
    <property type="term" value="F:hydrolase activity"/>
    <property type="evidence" value="ECO:0007669"/>
    <property type="project" value="UniProtKB-KW"/>
</dbReference>
<proteinExistence type="inferred from homology"/>
<dbReference type="Pfam" id="PF03852">
    <property type="entry name" value="Vsr"/>
    <property type="match status" value="1"/>
</dbReference>
<dbReference type="SUPFAM" id="SSF52980">
    <property type="entry name" value="Restriction endonuclease-like"/>
    <property type="match status" value="1"/>
</dbReference>